<dbReference type="InParanoid" id="H3GPY1"/>
<organism evidence="1 2">
    <name type="scientific">Phytophthora ramorum</name>
    <name type="common">Sudden oak death agent</name>
    <dbReference type="NCBI Taxonomy" id="164328"/>
    <lineage>
        <taxon>Eukaryota</taxon>
        <taxon>Sar</taxon>
        <taxon>Stramenopiles</taxon>
        <taxon>Oomycota</taxon>
        <taxon>Peronosporomycetes</taxon>
        <taxon>Peronosporales</taxon>
        <taxon>Peronosporaceae</taxon>
        <taxon>Phytophthora</taxon>
    </lineage>
</organism>
<dbReference type="HOGENOM" id="CLU_1849068_0_0_1"/>
<evidence type="ECO:0000313" key="1">
    <source>
        <dbReference type="EnsemblProtists" id="Phyra78798"/>
    </source>
</evidence>
<dbReference type="AlphaFoldDB" id="H3GPY1"/>
<accession>H3GPY1</accession>
<sequence>MELQTASEFGPPIQTARKASTSFLAKRLSSNTLLVQLAKEVAIATVMVRCFSASQNQQLQQVRAVAAQNPMLVGKATLDVIVSVPEKPEPSEAEDMDAVLAEPVAVATLKAAVEHVSAGCAQRGIENYEVLTRSKANPD</sequence>
<dbReference type="VEuPathDB" id="FungiDB:KRP22_9134"/>
<dbReference type="EnsemblProtists" id="Phyra78798">
    <property type="protein sequence ID" value="Phyra78798"/>
    <property type="gene ID" value="Phyra78798"/>
</dbReference>
<dbReference type="EMBL" id="DS566031">
    <property type="status" value="NOT_ANNOTATED_CDS"/>
    <property type="molecule type" value="Genomic_DNA"/>
</dbReference>
<reference evidence="1" key="2">
    <citation type="submission" date="2015-06" db="UniProtKB">
        <authorList>
            <consortium name="EnsemblProtists"/>
        </authorList>
    </citation>
    <scope>IDENTIFICATION</scope>
    <source>
        <strain evidence="1">Pr102</strain>
    </source>
</reference>
<dbReference type="Proteomes" id="UP000005238">
    <property type="component" value="Unassembled WGS sequence"/>
</dbReference>
<evidence type="ECO:0000313" key="2">
    <source>
        <dbReference type="Proteomes" id="UP000005238"/>
    </source>
</evidence>
<protein>
    <submittedName>
        <fullName evidence="1">Uncharacterized protein</fullName>
    </submittedName>
</protein>
<name>H3GPY1_PHYRM</name>
<keyword evidence="2" id="KW-1185">Reference proteome</keyword>
<proteinExistence type="predicted"/>
<reference evidence="2" key="1">
    <citation type="journal article" date="2006" name="Science">
        <title>Phytophthora genome sequences uncover evolutionary origins and mechanisms of pathogenesis.</title>
        <authorList>
            <person name="Tyler B.M."/>
            <person name="Tripathy S."/>
            <person name="Zhang X."/>
            <person name="Dehal P."/>
            <person name="Jiang R.H."/>
            <person name="Aerts A."/>
            <person name="Arredondo F.D."/>
            <person name="Baxter L."/>
            <person name="Bensasson D."/>
            <person name="Beynon J.L."/>
            <person name="Chapman J."/>
            <person name="Damasceno C.M."/>
            <person name="Dorrance A.E."/>
            <person name="Dou D."/>
            <person name="Dickerman A.W."/>
            <person name="Dubchak I.L."/>
            <person name="Garbelotto M."/>
            <person name="Gijzen M."/>
            <person name="Gordon S.G."/>
            <person name="Govers F."/>
            <person name="Grunwald N.J."/>
            <person name="Huang W."/>
            <person name="Ivors K.L."/>
            <person name="Jones R.W."/>
            <person name="Kamoun S."/>
            <person name="Krampis K."/>
            <person name="Lamour K.H."/>
            <person name="Lee M.K."/>
            <person name="McDonald W.H."/>
            <person name="Medina M."/>
            <person name="Meijer H.J."/>
            <person name="Nordberg E.K."/>
            <person name="Maclean D.J."/>
            <person name="Ospina-Giraldo M.D."/>
            <person name="Morris P.F."/>
            <person name="Phuntumart V."/>
            <person name="Putnam N.H."/>
            <person name="Rash S."/>
            <person name="Rose J.K."/>
            <person name="Sakihama Y."/>
            <person name="Salamov A.A."/>
            <person name="Savidor A."/>
            <person name="Scheuring C.F."/>
            <person name="Smith B.M."/>
            <person name="Sobral B.W."/>
            <person name="Terry A."/>
            <person name="Torto-Alalibo T.A."/>
            <person name="Win J."/>
            <person name="Xu Z."/>
            <person name="Zhang H."/>
            <person name="Grigoriev I.V."/>
            <person name="Rokhsar D.S."/>
            <person name="Boore J.L."/>
        </authorList>
    </citation>
    <scope>NUCLEOTIDE SEQUENCE [LARGE SCALE GENOMIC DNA]</scope>
    <source>
        <strain evidence="2">Pr102</strain>
    </source>
</reference>